<name>C7DII3_MICA2</name>
<feature type="compositionally biased region" description="Basic and acidic residues" evidence="1">
    <location>
        <begin position="208"/>
        <end position="217"/>
    </location>
</feature>
<reference evidence="2 3" key="1">
    <citation type="journal article" date="2009" name="Genome Biol.">
        <title>Community-wide analysis of microbial genome sequence signatures.</title>
        <authorList>
            <person name="Dick G.J."/>
            <person name="Andersson A.F."/>
            <person name="Baker B.J."/>
            <person name="Simmons S.L."/>
            <person name="Thomas B.C."/>
            <person name="Yelton A.P."/>
            <person name="Banfield J.F."/>
        </authorList>
    </citation>
    <scope>NUCLEOTIDE SEQUENCE [LARGE SCALE GENOMIC DNA]</scope>
    <source>
        <strain evidence="2">ARMAN-2</strain>
    </source>
</reference>
<dbReference type="EMBL" id="GG697241">
    <property type="protein sequence ID" value="EET89757.1"/>
    <property type="molecule type" value="Genomic_DNA"/>
</dbReference>
<reference evidence="2 3" key="2">
    <citation type="journal article" date="2010" name="Proc. Natl. Acad. Sci. U.S.A.">
        <title>Enigmatic, ultrasmall, uncultivated Archaea.</title>
        <authorList>
            <person name="Baker B.J."/>
            <person name="Comolli L.R."/>
            <person name="Dick G.J."/>
            <person name="Hauser L.J."/>
            <person name="Hyatt D."/>
            <person name="Dill B.D."/>
            <person name="Land M.L."/>
            <person name="Verberkmoes N.C."/>
            <person name="Hettich R.L."/>
            <person name="Banfield J.F."/>
        </authorList>
    </citation>
    <scope>NUCLEOTIDE SEQUENCE [LARGE SCALE GENOMIC DNA]</scope>
    <source>
        <strain evidence="2">ARMAN-2</strain>
    </source>
</reference>
<keyword evidence="3" id="KW-1185">Reference proteome</keyword>
<proteinExistence type="predicted"/>
<dbReference type="InterPro" id="IPR054194">
    <property type="entry name" value="DUF6899"/>
</dbReference>
<sequence>MPYIPAEDRPVLDKAVDALSESIVNELVGGNDTTDISVLYRHKISEILVNLCSMETGGWPQKLDTPAGKLGEEIFKISEKYNYKGAWLGELNYALTRLIQEVPKKMVESGRWKEEFRYWIYAQTAGALERSALHWNEISMPPGAKWVADGFVGVLFDVKDEYKRRVNAAYEAFQIRKSGDVYTTPYKTELVENKGGFQEIMKQNKKEETVIDAKKTPEGLIRAPDSSKNTDNLNTSSSKPGLSKSKG</sequence>
<evidence type="ECO:0000313" key="2">
    <source>
        <dbReference type="EMBL" id="EET89757.1"/>
    </source>
</evidence>
<dbReference type="Proteomes" id="UP000332487">
    <property type="component" value="Unassembled WGS sequence"/>
</dbReference>
<organism evidence="2 3">
    <name type="scientific">Candidatus Micrarchaeum acidiphilum ARMAN-2</name>
    <dbReference type="NCBI Taxonomy" id="425595"/>
    <lineage>
        <taxon>Archaea</taxon>
        <taxon>Candidatus Micrarchaeota</taxon>
        <taxon>Candidatus Micrarchaeia</taxon>
        <taxon>Candidatus Micrarchaeales</taxon>
        <taxon>Candidatus Micrarchaeaceae</taxon>
        <taxon>Candidatus Micrarchaeum</taxon>
    </lineage>
</organism>
<dbReference type="Pfam" id="PF21840">
    <property type="entry name" value="DUF6899"/>
    <property type="match status" value="1"/>
</dbReference>
<protein>
    <submittedName>
        <fullName evidence="2">Uncharacterized protein</fullName>
    </submittedName>
</protein>
<feature type="region of interest" description="Disordered" evidence="1">
    <location>
        <begin position="208"/>
        <end position="247"/>
    </location>
</feature>
<feature type="compositionally biased region" description="Low complexity" evidence="1">
    <location>
        <begin position="236"/>
        <end position="247"/>
    </location>
</feature>
<accession>C7DII3</accession>
<dbReference type="AlphaFoldDB" id="C7DII3"/>
<evidence type="ECO:0000313" key="3">
    <source>
        <dbReference type="Proteomes" id="UP000332487"/>
    </source>
</evidence>
<feature type="compositionally biased region" description="Polar residues" evidence="1">
    <location>
        <begin position="226"/>
        <end position="235"/>
    </location>
</feature>
<gene>
    <name evidence="2" type="ORF">UNLARM2_0871</name>
</gene>
<evidence type="ECO:0000256" key="1">
    <source>
        <dbReference type="SAM" id="MobiDB-lite"/>
    </source>
</evidence>